<name>A0ABN3FQW5_9ACTN</name>
<comment type="caution">
    <text evidence="7">The sequence shown here is derived from an EMBL/GenBank/DDBJ whole genome shotgun (WGS) entry which is preliminary data.</text>
</comment>
<sequence length="591" mass="61309">MTEPALRLGIDFGTSTTVAVLRRPDGRAQQLLFDGSPLLASAVLLGPDGRLHTGRDAAHLARSAPHRLEPNPKRRIDEPAVLLGDAEVAVGELIAAVLARVAAEAARVAAAPVRAATLTHPVDWGPARRATLAAAARRAGLADVDLVAEPLAAAAAFAAVHGGALPDGAHLLVFDLGAGTCDVSLLRRGPHGYDPVADDGRDDIGGLDVDAAIVTALQETFGPLWSDAATRLRLWDEVRSAKEMLSRASGTVVAVPSLGREVPLGREQLEAVAQPVLWPAVAMTAALLRTARVSPADVGGVFLVGGSSRIPLVATMLHETLGIAPVVAEQPELVVADGALRLGGPPVASSAEPPAVPPPSADEPTVPAARAAAPRGRLRVAVAAAAVVVLAFAGFATYMSLRDTGGTGADAPASAPAPRYDLTKAPDNLCAFMDLAPFADLYEGQEEPDLPSRNLNGQMATANCQSTRTQKRGAAIAVFNGSVSVRADPAGTAFDYQQMVADTARVNDNPVAVAGLGDEAVVYQAKDSSQKAATELMLVIGVRQANLVWILRVRFTRSDKAGWTDKNRQDLRDRLVAVTRATLPNLAAALT</sequence>
<dbReference type="RefSeq" id="WP_344611583.1">
    <property type="nucleotide sequence ID" value="NZ_BAAARV010000016.1"/>
</dbReference>
<dbReference type="EMBL" id="BAAARV010000016">
    <property type="protein sequence ID" value="GAA2335698.1"/>
    <property type="molecule type" value="Genomic_DNA"/>
</dbReference>
<keyword evidence="8" id="KW-1185">Reference proteome</keyword>
<dbReference type="PRINTS" id="PR00301">
    <property type="entry name" value="HEATSHOCK70"/>
</dbReference>
<gene>
    <name evidence="7" type="ORF">GCM10010170_015730</name>
</gene>
<reference evidence="7 8" key="1">
    <citation type="journal article" date="2019" name="Int. J. Syst. Evol. Microbiol.">
        <title>The Global Catalogue of Microorganisms (GCM) 10K type strain sequencing project: providing services to taxonomists for standard genome sequencing and annotation.</title>
        <authorList>
            <consortium name="The Broad Institute Genomics Platform"/>
            <consortium name="The Broad Institute Genome Sequencing Center for Infectious Disease"/>
            <person name="Wu L."/>
            <person name="Ma J."/>
        </authorList>
    </citation>
    <scope>NUCLEOTIDE SEQUENCE [LARGE SCALE GENOMIC DNA]</scope>
    <source>
        <strain evidence="7 8">JCM 3272</strain>
    </source>
</reference>
<dbReference type="Gene3D" id="3.90.640.10">
    <property type="entry name" value="Actin, Chain A, domain 4"/>
    <property type="match status" value="1"/>
</dbReference>
<keyword evidence="3" id="KW-0067">ATP-binding</keyword>
<evidence type="ECO:0000313" key="8">
    <source>
        <dbReference type="Proteomes" id="UP001501444"/>
    </source>
</evidence>
<comment type="similarity">
    <text evidence="1">Belongs to the heat shock protein 70 family.</text>
</comment>
<feature type="region of interest" description="Disordered" evidence="6">
    <location>
        <begin position="346"/>
        <end position="366"/>
    </location>
</feature>
<dbReference type="Proteomes" id="UP001501444">
    <property type="component" value="Unassembled WGS sequence"/>
</dbReference>
<dbReference type="PANTHER" id="PTHR42749:SF1">
    <property type="entry name" value="CELL SHAPE-DETERMINING PROTEIN MREB"/>
    <property type="match status" value="1"/>
</dbReference>
<evidence type="ECO:0000256" key="4">
    <source>
        <dbReference type="ARBA" id="ARBA00023016"/>
    </source>
</evidence>
<dbReference type="PANTHER" id="PTHR42749">
    <property type="entry name" value="CELL SHAPE-DETERMINING PROTEIN MREB"/>
    <property type="match status" value="1"/>
</dbReference>
<dbReference type="InterPro" id="IPR043129">
    <property type="entry name" value="ATPase_NBD"/>
</dbReference>
<protein>
    <recommendedName>
        <fullName evidence="9">Hsp70 protein</fullName>
    </recommendedName>
</protein>
<evidence type="ECO:0000313" key="7">
    <source>
        <dbReference type="EMBL" id="GAA2335698.1"/>
    </source>
</evidence>
<organism evidence="7 8">
    <name type="scientific">Dactylosporangium salmoneum</name>
    <dbReference type="NCBI Taxonomy" id="53361"/>
    <lineage>
        <taxon>Bacteria</taxon>
        <taxon>Bacillati</taxon>
        <taxon>Actinomycetota</taxon>
        <taxon>Actinomycetes</taxon>
        <taxon>Micromonosporales</taxon>
        <taxon>Micromonosporaceae</taxon>
        <taxon>Dactylosporangium</taxon>
    </lineage>
</organism>
<keyword evidence="4" id="KW-0346">Stress response</keyword>
<evidence type="ECO:0000256" key="6">
    <source>
        <dbReference type="SAM" id="MobiDB-lite"/>
    </source>
</evidence>
<dbReference type="Pfam" id="PF00012">
    <property type="entry name" value="HSP70"/>
    <property type="match status" value="1"/>
</dbReference>
<evidence type="ECO:0000256" key="1">
    <source>
        <dbReference type="ARBA" id="ARBA00007381"/>
    </source>
</evidence>
<accession>A0ABN3FQW5</accession>
<keyword evidence="2" id="KW-0547">Nucleotide-binding</keyword>
<keyword evidence="5" id="KW-0143">Chaperone</keyword>
<dbReference type="InterPro" id="IPR013126">
    <property type="entry name" value="Hsp_70_fam"/>
</dbReference>
<proteinExistence type="inferred from homology"/>
<evidence type="ECO:0000256" key="5">
    <source>
        <dbReference type="ARBA" id="ARBA00023186"/>
    </source>
</evidence>
<dbReference type="PROSITE" id="PS01036">
    <property type="entry name" value="HSP70_3"/>
    <property type="match status" value="1"/>
</dbReference>
<evidence type="ECO:0008006" key="9">
    <source>
        <dbReference type="Google" id="ProtNLM"/>
    </source>
</evidence>
<evidence type="ECO:0000256" key="2">
    <source>
        <dbReference type="ARBA" id="ARBA00022741"/>
    </source>
</evidence>
<evidence type="ECO:0000256" key="3">
    <source>
        <dbReference type="ARBA" id="ARBA00022840"/>
    </source>
</evidence>
<dbReference type="SUPFAM" id="SSF53067">
    <property type="entry name" value="Actin-like ATPase domain"/>
    <property type="match status" value="2"/>
</dbReference>
<dbReference type="Gene3D" id="3.30.420.40">
    <property type="match status" value="2"/>
</dbReference>
<dbReference type="InterPro" id="IPR018181">
    <property type="entry name" value="Heat_shock_70_CS"/>
</dbReference>